<dbReference type="EMBL" id="BAAADD010000003">
    <property type="protein sequence ID" value="GAA0567320.1"/>
    <property type="molecule type" value="Genomic_DNA"/>
</dbReference>
<keyword evidence="1" id="KW-0732">Signal</keyword>
<name>A0ABP3PP02_9PROT</name>
<evidence type="ECO:0000256" key="1">
    <source>
        <dbReference type="SAM" id="SignalP"/>
    </source>
</evidence>
<evidence type="ECO:0000313" key="3">
    <source>
        <dbReference type="Proteomes" id="UP001499951"/>
    </source>
</evidence>
<reference evidence="3" key="1">
    <citation type="journal article" date="2019" name="Int. J. Syst. Evol. Microbiol.">
        <title>The Global Catalogue of Microorganisms (GCM) 10K type strain sequencing project: providing services to taxonomists for standard genome sequencing and annotation.</title>
        <authorList>
            <consortium name="The Broad Institute Genomics Platform"/>
            <consortium name="The Broad Institute Genome Sequencing Center for Infectious Disease"/>
            <person name="Wu L."/>
            <person name="Ma J."/>
        </authorList>
    </citation>
    <scope>NUCLEOTIDE SEQUENCE [LARGE SCALE GENOMIC DNA]</scope>
    <source>
        <strain evidence="3">JCM 15089</strain>
    </source>
</reference>
<dbReference type="RefSeq" id="WP_166932967.1">
    <property type="nucleotide sequence ID" value="NZ_BAAADD010000003.1"/>
</dbReference>
<feature type="chain" id="PRO_5045713102" evidence="1">
    <location>
        <begin position="20"/>
        <end position="391"/>
    </location>
</feature>
<feature type="signal peptide" evidence="1">
    <location>
        <begin position="1"/>
        <end position="19"/>
    </location>
</feature>
<dbReference type="Proteomes" id="UP001499951">
    <property type="component" value="Unassembled WGS sequence"/>
</dbReference>
<protein>
    <submittedName>
        <fullName evidence="2">Uncharacterized protein</fullName>
    </submittedName>
</protein>
<evidence type="ECO:0000313" key="2">
    <source>
        <dbReference type="EMBL" id="GAA0567320.1"/>
    </source>
</evidence>
<keyword evidence="3" id="KW-1185">Reference proteome</keyword>
<sequence length="391" mass="43045">MKLLFAALAAVLVCHSAGAAFVEDFQGKTLAVDPSFKTGWGTLTGSGEATVSFTQKNRHGFMTVDARKDRRNIYWALIKRAVTKDIDMAALTRPGHALRMEMKLRLSDAPRRVHFQINTNRTTDFHANLREFDIGDTDWHTIAWTNTGLDVKPGDDVFITLGMTDMGRALYTAEIAYVKASVVETPNDLGNPLPYRPALPAHFDNTLTVAEDAIIDSAYPWANLKDWTELNPDEGTLGVHVNAISGSQITLLKFDFSTFRGKKADGWGTLELTTTTAAWAPTNLEEFGYLRAVEIKNTAPDIRRDSVTWDSFFAGRPVLDVLNGQLFFDVQPALQRNGKTVIEINPAVMQRLIDGTSKGIALYGQGALNFSFASSQAPGDGARPTLRFNAK</sequence>
<comment type="caution">
    <text evidence="2">The sequence shown here is derived from an EMBL/GenBank/DDBJ whole genome shotgun (WGS) entry which is preliminary data.</text>
</comment>
<accession>A0ABP3PP02</accession>
<organism evidence="2 3">
    <name type="scientific">Rhizomicrobium electricum</name>
    <dbReference type="NCBI Taxonomy" id="480070"/>
    <lineage>
        <taxon>Bacteria</taxon>
        <taxon>Pseudomonadati</taxon>
        <taxon>Pseudomonadota</taxon>
        <taxon>Alphaproteobacteria</taxon>
        <taxon>Micropepsales</taxon>
        <taxon>Micropepsaceae</taxon>
        <taxon>Rhizomicrobium</taxon>
    </lineage>
</organism>
<gene>
    <name evidence="2" type="ORF">GCM10008942_14840</name>
</gene>
<proteinExistence type="predicted"/>